<dbReference type="Proteomes" id="UP000663874">
    <property type="component" value="Unassembled WGS sequence"/>
</dbReference>
<sequence length="356" mass="40680">MLPKLTYEELNKTEPNGSTALHTATFNGHLNIVQLLLENGCARTTLNRYGNTAFQEAKTSEMRSLFDRSNSQRFIDENSTESFKVVDMDKDNVNMKDGVPDNWFKGYTNSKNAHESNFMTALARAPTVVKKFALQQMEQENQEHLASQVECNVGGMDAHTRTRARSLLHEFNIKKSIVNLLTLYTMETPFYGALQHNCESFTVLLYMHLSELKSRAYKGYAYRGGKMTNDDIQAYRWALRQKERILETRTVQSMTKNKKTAQGFASNSPSNKPISVLLIFDFREPCLTAIDLTRISEQLPQLSEYEAEEEVTLLPFTLFQVRDIKIDTTTGQYKITLENVPAKKKSLVSAWFDATM</sequence>
<keyword evidence="1" id="KW-0677">Repeat</keyword>
<dbReference type="PROSITE" id="PS50088">
    <property type="entry name" value="ANK_REPEAT"/>
    <property type="match status" value="1"/>
</dbReference>
<dbReference type="Proteomes" id="UP000663882">
    <property type="component" value="Unassembled WGS sequence"/>
</dbReference>
<feature type="repeat" description="ANK" evidence="3">
    <location>
        <begin position="16"/>
        <end position="48"/>
    </location>
</feature>
<dbReference type="SUPFAM" id="SSF48403">
    <property type="entry name" value="Ankyrin repeat"/>
    <property type="match status" value="1"/>
</dbReference>
<dbReference type="InterPro" id="IPR002110">
    <property type="entry name" value="Ankyrin_rpt"/>
</dbReference>
<dbReference type="OrthoDB" id="10015809at2759"/>
<dbReference type="Pfam" id="PF12796">
    <property type="entry name" value="Ank_2"/>
    <property type="match status" value="1"/>
</dbReference>
<evidence type="ECO:0000256" key="3">
    <source>
        <dbReference type="PROSITE-ProRule" id="PRU00023"/>
    </source>
</evidence>
<dbReference type="AlphaFoldDB" id="A0A814UL90"/>
<dbReference type="Proteomes" id="UP000663823">
    <property type="component" value="Unassembled WGS sequence"/>
</dbReference>
<dbReference type="EMBL" id="CAJNOO010006380">
    <property type="protein sequence ID" value="CAF1445986.1"/>
    <property type="molecule type" value="Genomic_DNA"/>
</dbReference>
<dbReference type="Gene3D" id="3.90.176.10">
    <property type="entry name" value="Toxin ADP-ribosyltransferase, Chain A, domain 1"/>
    <property type="match status" value="1"/>
</dbReference>
<protein>
    <submittedName>
        <fullName evidence="4">Uncharacterized protein</fullName>
    </submittedName>
</protein>
<dbReference type="Proteomes" id="UP000663889">
    <property type="component" value="Unassembled WGS sequence"/>
</dbReference>
<evidence type="ECO:0000256" key="1">
    <source>
        <dbReference type="ARBA" id="ARBA00022737"/>
    </source>
</evidence>
<dbReference type="EMBL" id="CAJNOU010001266">
    <property type="protein sequence ID" value="CAF1178660.1"/>
    <property type="molecule type" value="Genomic_DNA"/>
</dbReference>
<name>A0A814UL90_9BILA</name>
<organism evidence="4 8">
    <name type="scientific">Rotaria sordida</name>
    <dbReference type="NCBI Taxonomy" id="392033"/>
    <lineage>
        <taxon>Eukaryota</taxon>
        <taxon>Metazoa</taxon>
        <taxon>Spiralia</taxon>
        <taxon>Gnathifera</taxon>
        <taxon>Rotifera</taxon>
        <taxon>Eurotatoria</taxon>
        <taxon>Bdelloidea</taxon>
        <taxon>Philodinida</taxon>
        <taxon>Philodinidae</taxon>
        <taxon>Rotaria</taxon>
    </lineage>
</organism>
<dbReference type="SMART" id="SM00248">
    <property type="entry name" value="ANK"/>
    <property type="match status" value="1"/>
</dbReference>
<reference evidence="4" key="1">
    <citation type="submission" date="2021-02" db="EMBL/GenBank/DDBJ databases">
        <authorList>
            <person name="Nowell W R."/>
        </authorList>
    </citation>
    <scope>NUCLEOTIDE SEQUENCE</scope>
</reference>
<evidence type="ECO:0000256" key="2">
    <source>
        <dbReference type="ARBA" id="ARBA00023043"/>
    </source>
</evidence>
<comment type="caution">
    <text evidence="4">The sequence shown here is derived from an EMBL/GenBank/DDBJ whole genome shotgun (WGS) entry which is preliminary data.</text>
</comment>
<gene>
    <name evidence="7" type="ORF">FNK824_LOCUS33438</name>
    <name evidence="6" type="ORF">OTI717_LOCUS32530</name>
    <name evidence="5" type="ORF">RFH988_LOCUS36543</name>
    <name evidence="4" type="ORF">SEV965_LOCUS19927</name>
</gene>
<dbReference type="PROSITE" id="PS50297">
    <property type="entry name" value="ANK_REP_REGION"/>
    <property type="match status" value="1"/>
</dbReference>
<dbReference type="PANTHER" id="PTHR24171">
    <property type="entry name" value="ANKYRIN REPEAT DOMAIN-CONTAINING PROTEIN 39-RELATED"/>
    <property type="match status" value="1"/>
</dbReference>
<proteinExistence type="predicted"/>
<evidence type="ECO:0000313" key="6">
    <source>
        <dbReference type="EMBL" id="CAF4068449.1"/>
    </source>
</evidence>
<dbReference type="InterPro" id="IPR036770">
    <property type="entry name" value="Ankyrin_rpt-contain_sf"/>
</dbReference>
<accession>A0A814UL90</accession>
<evidence type="ECO:0000313" key="4">
    <source>
        <dbReference type="EMBL" id="CAF1178660.1"/>
    </source>
</evidence>
<evidence type="ECO:0000313" key="5">
    <source>
        <dbReference type="EMBL" id="CAF1445986.1"/>
    </source>
</evidence>
<dbReference type="Gene3D" id="1.25.40.20">
    <property type="entry name" value="Ankyrin repeat-containing domain"/>
    <property type="match status" value="1"/>
</dbReference>
<dbReference type="EMBL" id="CAJOAX010010069">
    <property type="protein sequence ID" value="CAF4068449.1"/>
    <property type="molecule type" value="Genomic_DNA"/>
</dbReference>
<keyword evidence="2 3" id="KW-0040">ANK repeat</keyword>
<evidence type="ECO:0000313" key="8">
    <source>
        <dbReference type="Proteomes" id="UP000663889"/>
    </source>
</evidence>
<dbReference type="EMBL" id="CAJOBE010012233">
    <property type="protein sequence ID" value="CAF4145958.1"/>
    <property type="molecule type" value="Genomic_DNA"/>
</dbReference>
<evidence type="ECO:0000313" key="7">
    <source>
        <dbReference type="EMBL" id="CAF4145958.1"/>
    </source>
</evidence>